<dbReference type="InterPro" id="IPR004670">
    <property type="entry name" value="NhaA"/>
</dbReference>
<feature type="transmembrane region" description="Helical" evidence="6">
    <location>
        <begin position="124"/>
        <end position="145"/>
    </location>
</feature>
<name>A0A840TL49_9BACT</name>
<keyword evidence="6" id="KW-0050">Antiport</keyword>
<protein>
    <recommendedName>
        <fullName evidence="6">Na(+)/H(+) antiporter NhaA</fullName>
    </recommendedName>
    <alternativeName>
        <fullName evidence="6">Sodium/proton antiporter NhaA</fullName>
    </alternativeName>
</protein>
<dbReference type="GO" id="GO:0005886">
    <property type="term" value="C:plasma membrane"/>
    <property type="evidence" value="ECO:0007669"/>
    <property type="project" value="UniProtKB-SubCell"/>
</dbReference>
<evidence type="ECO:0000256" key="1">
    <source>
        <dbReference type="ARBA" id="ARBA00004429"/>
    </source>
</evidence>
<keyword evidence="2 6" id="KW-1003">Cell membrane</keyword>
<evidence type="ECO:0000256" key="4">
    <source>
        <dbReference type="ARBA" id="ARBA00022989"/>
    </source>
</evidence>
<comment type="caution">
    <text evidence="7">The sequence shown here is derived from an EMBL/GenBank/DDBJ whole genome shotgun (WGS) entry which is preliminary data.</text>
</comment>
<feature type="transmembrane region" description="Helical" evidence="6">
    <location>
        <begin position="151"/>
        <end position="169"/>
    </location>
</feature>
<accession>A0A840TL49</accession>
<keyword evidence="8" id="KW-1185">Reference proteome</keyword>
<dbReference type="RefSeq" id="WP_246439540.1">
    <property type="nucleotide sequence ID" value="NZ_JACHGF010000001.1"/>
</dbReference>
<dbReference type="HAMAP" id="MF_01844">
    <property type="entry name" value="NhaA"/>
    <property type="match status" value="1"/>
</dbReference>
<keyword evidence="6" id="KW-0739">Sodium transport</keyword>
<dbReference type="PANTHER" id="PTHR30341:SF0">
    <property type="entry name" value="NA(+)_H(+) ANTIPORTER NHAA"/>
    <property type="match status" value="1"/>
</dbReference>
<comment type="function">
    <text evidence="6">Na(+)/H(+) antiporter that extrudes sodium in exchange for external protons.</text>
</comment>
<feature type="transmembrane region" description="Helical" evidence="6">
    <location>
        <begin position="278"/>
        <end position="297"/>
    </location>
</feature>
<evidence type="ECO:0000256" key="5">
    <source>
        <dbReference type="ARBA" id="ARBA00023136"/>
    </source>
</evidence>
<keyword evidence="6" id="KW-0915">Sodium</keyword>
<feature type="transmembrane region" description="Helical" evidence="6">
    <location>
        <begin position="84"/>
        <end position="103"/>
    </location>
</feature>
<comment type="catalytic activity">
    <reaction evidence="6">
        <text>Na(+)(in) + 2 H(+)(out) = Na(+)(out) + 2 H(+)(in)</text>
        <dbReference type="Rhea" id="RHEA:29251"/>
        <dbReference type="ChEBI" id="CHEBI:15378"/>
        <dbReference type="ChEBI" id="CHEBI:29101"/>
    </reaction>
</comment>
<feature type="transmembrane region" description="Helical" evidence="6">
    <location>
        <begin position="350"/>
        <end position="373"/>
    </location>
</feature>
<evidence type="ECO:0000256" key="2">
    <source>
        <dbReference type="ARBA" id="ARBA00022475"/>
    </source>
</evidence>
<dbReference type="AlphaFoldDB" id="A0A840TL49"/>
<keyword evidence="4 6" id="KW-1133">Transmembrane helix</keyword>
<dbReference type="InterPro" id="IPR023171">
    <property type="entry name" value="Na/H_antiporter_dom_sf"/>
</dbReference>
<dbReference type="NCBIfam" id="NF007111">
    <property type="entry name" value="PRK09560.1"/>
    <property type="match status" value="1"/>
</dbReference>
<feature type="transmembrane region" description="Helical" evidence="6">
    <location>
        <begin position="380"/>
        <end position="398"/>
    </location>
</feature>
<sequence length="415" mass="45195">MKDTKLKARQLRRTKLLRRMTRPMGGFLQPIIDPIRDLAESGRLAGVLLLVATVIAMTWANLPGGGSFVAFWDLKVGVEPLYKSLSHWINDGLMVIFFFFVGLEIKREVMRGELSSWRQAMLPASAALGGAIVPASLFLLFNWGTSGEDGWAIPTATDIAFSLGMLSLLGDRVPFALKVFLTALAVIDDLIAVLIIALFYTQDIHLDMLLYAGGVLVVLVLLHVFKVWRVLPYLLLGVVLWFFVLKSGIHATIAGVLLAMTIPLHKVDDLEHALYKPVSYGIMPIFALANTAIILPADVGQLLFSPLSFGIIAGLFLGKPLGIVVFSWLVVKSGLVELPFGLRWRHVFGLGFTAGIGFTMSIFITSLSFTDLLLQNTAKLAILVGTVLSGVVGLLWLIKVEKTLAEDPATTVAAE</sequence>
<feature type="transmembrane region" description="Helical" evidence="6">
    <location>
        <begin position="181"/>
        <end position="202"/>
    </location>
</feature>
<dbReference type="Proteomes" id="UP000557307">
    <property type="component" value="Unassembled WGS sequence"/>
</dbReference>
<evidence type="ECO:0000313" key="7">
    <source>
        <dbReference type="EMBL" id="MBB5282517.1"/>
    </source>
</evidence>
<proteinExistence type="inferred from homology"/>
<dbReference type="PANTHER" id="PTHR30341">
    <property type="entry name" value="SODIUM ION/PROTON ANTIPORTER NHAA-RELATED"/>
    <property type="match status" value="1"/>
</dbReference>
<keyword evidence="6" id="KW-0406">Ion transport</keyword>
<feature type="transmembrane region" description="Helical" evidence="6">
    <location>
        <begin position="208"/>
        <end position="225"/>
    </location>
</feature>
<feature type="transmembrane region" description="Helical" evidence="6">
    <location>
        <begin position="309"/>
        <end position="330"/>
    </location>
</feature>
<reference evidence="7 8" key="1">
    <citation type="submission" date="2020-08" db="EMBL/GenBank/DDBJ databases">
        <title>Genomic Encyclopedia of Type Strains, Phase IV (KMG-IV): sequencing the most valuable type-strain genomes for metagenomic binning, comparative biology and taxonomic classification.</title>
        <authorList>
            <person name="Goeker M."/>
        </authorList>
    </citation>
    <scope>NUCLEOTIDE SEQUENCE [LARGE SCALE GENOMIC DNA]</scope>
    <source>
        <strain evidence="7 8">DSM 105074</strain>
    </source>
</reference>
<comment type="similarity">
    <text evidence="6">Belongs to the NhaA Na(+)/H(+) (TC 2.A.33) antiporter family.</text>
</comment>
<evidence type="ECO:0000256" key="6">
    <source>
        <dbReference type="HAMAP-Rule" id="MF_01844"/>
    </source>
</evidence>
<dbReference type="Pfam" id="PF06965">
    <property type="entry name" value="Na_H_antiport_1"/>
    <property type="match status" value="1"/>
</dbReference>
<dbReference type="NCBIfam" id="TIGR00773">
    <property type="entry name" value="NhaA"/>
    <property type="match status" value="1"/>
</dbReference>
<dbReference type="Gene3D" id="1.20.1530.10">
    <property type="entry name" value="Na+/H+ antiporter like domain"/>
    <property type="match status" value="1"/>
</dbReference>
<dbReference type="GO" id="GO:0006885">
    <property type="term" value="P:regulation of pH"/>
    <property type="evidence" value="ECO:0007669"/>
    <property type="project" value="UniProtKB-UniRule"/>
</dbReference>
<keyword evidence="6" id="KW-0813">Transport</keyword>
<dbReference type="EMBL" id="JACHGF010000001">
    <property type="protein sequence ID" value="MBB5282517.1"/>
    <property type="molecule type" value="Genomic_DNA"/>
</dbReference>
<gene>
    <name evidence="6" type="primary">nhaA</name>
    <name evidence="7" type="ORF">HNQ92_000638</name>
</gene>
<dbReference type="GO" id="GO:0015385">
    <property type="term" value="F:sodium:proton antiporter activity"/>
    <property type="evidence" value="ECO:0007669"/>
    <property type="project" value="UniProtKB-UniRule"/>
</dbReference>
<organism evidence="7 8">
    <name type="scientific">Rhabdobacter roseus</name>
    <dbReference type="NCBI Taxonomy" id="1655419"/>
    <lineage>
        <taxon>Bacteria</taxon>
        <taxon>Pseudomonadati</taxon>
        <taxon>Bacteroidota</taxon>
        <taxon>Cytophagia</taxon>
        <taxon>Cytophagales</taxon>
        <taxon>Cytophagaceae</taxon>
        <taxon>Rhabdobacter</taxon>
    </lineage>
</organism>
<feature type="transmembrane region" description="Helical" evidence="6">
    <location>
        <begin position="232"/>
        <end position="258"/>
    </location>
</feature>
<evidence type="ECO:0000256" key="3">
    <source>
        <dbReference type="ARBA" id="ARBA00022692"/>
    </source>
</evidence>
<comment type="subcellular location">
    <subcellularLocation>
        <location evidence="1">Cell inner membrane</location>
        <topology evidence="1">Multi-pass membrane protein</topology>
    </subcellularLocation>
    <subcellularLocation>
        <location evidence="6">Cell membrane</location>
        <topology evidence="6">Multi-pass membrane protein</topology>
    </subcellularLocation>
</comment>
<evidence type="ECO:0000313" key="8">
    <source>
        <dbReference type="Proteomes" id="UP000557307"/>
    </source>
</evidence>
<keyword evidence="5 6" id="KW-0472">Membrane</keyword>
<keyword evidence="3 6" id="KW-0812">Transmembrane</keyword>